<gene>
    <name evidence="9 12" type="primary">mnmA</name>
    <name evidence="12" type="ORF">ACFPN1_03475</name>
</gene>
<dbReference type="Gene3D" id="3.40.50.620">
    <property type="entry name" value="HUPs"/>
    <property type="match status" value="1"/>
</dbReference>
<dbReference type="InterPro" id="IPR046885">
    <property type="entry name" value="MnmA-like_C"/>
</dbReference>
<dbReference type="Pfam" id="PF03054">
    <property type="entry name" value="tRNA_Me_trans"/>
    <property type="match status" value="1"/>
</dbReference>
<evidence type="ECO:0000313" key="12">
    <source>
        <dbReference type="EMBL" id="MFC5569128.1"/>
    </source>
</evidence>
<feature type="site" description="Interaction with tRNA" evidence="9">
    <location>
        <position position="340"/>
    </location>
</feature>
<evidence type="ECO:0000256" key="2">
    <source>
        <dbReference type="ARBA" id="ARBA00022679"/>
    </source>
</evidence>
<comment type="subcellular location">
    <subcellularLocation>
        <location evidence="9">Cytoplasm</location>
    </subcellularLocation>
</comment>
<evidence type="ECO:0000256" key="4">
    <source>
        <dbReference type="ARBA" id="ARBA00022741"/>
    </source>
</evidence>
<feature type="binding site" evidence="9">
    <location>
        <begin position="9"/>
        <end position="16"/>
    </location>
    <ligand>
        <name>ATP</name>
        <dbReference type="ChEBI" id="CHEBI:30616"/>
    </ligand>
</feature>
<dbReference type="NCBIfam" id="TIGR00420">
    <property type="entry name" value="trmU"/>
    <property type="match status" value="1"/>
</dbReference>
<dbReference type="NCBIfam" id="NF001138">
    <property type="entry name" value="PRK00143.1"/>
    <property type="match status" value="1"/>
</dbReference>
<accession>A0ABW0SJ88</accession>
<evidence type="ECO:0000259" key="11">
    <source>
        <dbReference type="Pfam" id="PF20259"/>
    </source>
</evidence>
<dbReference type="GO" id="GO:0103016">
    <property type="term" value="F:tRNA-uridine 2-sulfurtransferase activity"/>
    <property type="evidence" value="ECO:0007669"/>
    <property type="project" value="UniProtKB-EC"/>
</dbReference>
<dbReference type="EMBL" id="JBHSNM010000001">
    <property type="protein sequence ID" value="MFC5569128.1"/>
    <property type="molecule type" value="Genomic_DNA"/>
</dbReference>
<evidence type="ECO:0000256" key="1">
    <source>
        <dbReference type="ARBA" id="ARBA00022555"/>
    </source>
</evidence>
<dbReference type="Proteomes" id="UP001596036">
    <property type="component" value="Unassembled WGS sequence"/>
</dbReference>
<dbReference type="EC" id="2.8.1.13" evidence="9"/>
<evidence type="ECO:0000256" key="3">
    <source>
        <dbReference type="ARBA" id="ARBA00022694"/>
    </source>
</evidence>
<feature type="active site" description="Nucleophile" evidence="9">
    <location>
        <position position="99"/>
    </location>
</feature>
<dbReference type="PANTHER" id="PTHR11933">
    <property type="entry name" value="TRNA 5-METHYLAMINOMETHYL-2-THIOURIDYLATE -METHYLTRANSFERASE"/>
    <property type="match status" value="1"/>
</dbReference>
<dbReference type="InterPro" id="IPR046884">
    <property type="entry name" value="MnmA-like_central"/>
</dbReference>
<keyword evidence="4 9" id="KW-0547">Nucleotide-binding</keyword>
<protein>
    <recommendedName>
        <fullName evidence="9">tRNA-specific 2-thiouridylase MnmA</fullName>
        <ecNumber evidence="9">2.8.1.13</ecNumber>
    </recommendedName>
</protein>
<dbReference type="Gene3D" id="2.40.30.10">
    <property type="entry name" value="Translation factors"/>
    <property type="match status" value="1"/>
</dbReference>
<dbReference type="InterPro" id="IPR014729">
    <property type="entry name" value="Rossmann-like_a/b/a_fold"/>
</dbReference>
<dbReference type="RefSeq" id="WP_386753020.1">
    <property type="nucleotide sequence ID" value="NZ_JBHSNM010000001.1"/>
</dbReference>
<dbReference type="InterPro" id="IPR023382">
    <property type="entry name" value="MnmA-like_central_sf"/>
</dbReference>
<dbReference type="CDD" id="cd01998">
    <property type="entry name" value="MnmA_TRMU-like"/>
    <property type="match status" value="1"/>
</dbReference>
<dbReference type="SUPFAM" id="SSF52402">
    <property type="entry name" value="Adenine nucleotide alpha hydrolases-like"/>
    <property type="match status" value="1"/>
</dbReference>
<organism evidence="12 13">
    <name type="scientific">Lysobacter yangpyeongensis</name>
    <dbReference type="NCBI Taxonomy" id="346182"/>
    <lineage>
        <taxon>Bacteria</taxon>
        <taxon>Pseudomonadati</taxon>
        <taxon>Pseudomonadota</taxon>
        <taxon>Gammaproteobacteria</taxon>
        <taxon>Lysobacterales</taxon>
        <taxon>Lysobacteraceae</taxon>
        <taxon>Lysobacter</taxon>
    </lineage>
</organism>
<keyword evidence="5 9" id="KW-0067">ATP-binding</keyword>
<dbReference type="Pfam" id="PF20258">
    <property type="entry name" value="tRNA_Me_trans_C"/>
    <property type="match status" value="1"/>
</dbReference>
<feature type="region of interest" description="Interaction with tRNA" evidence="9">
    <location>
        <begin position="307"/>
        <end position="308"/>
    </location>
</feature>
<dbReference type="Pfam" id="PF20259">
    <property type="entry name" value="tRNA_Me_trans_M"/>
    <property type="match status" value="1"/>
</dbReference>
<dbReference type="PANTHER" id="PTHR11933:SF5">
    <property type="entry name" value="MITOCHONDRIAL TRNA-SPECIFIC 2-THIOURIDYLASE 1"/>
    <property type="match status" value="1"/>
</dbReference>
<comment type="similarity">
    <text evidence="9">Belongs to the MnmA/TRMU family.</text>
</comment>
<evidence type="ECO:0000256" key="6">
    <source>
        <dbReference type="ARBA" id="ARBA00022884"/>
    </source>
</evidence>
<feature type="domain" description="tRNA-specific 2-thiouridylase MnmA-like C-terminal" evidence="10">
    <location>
        <begin position="281"/>
        <end position="356"/>
    </location>
</feature>
<feature type="domain" description="tRNA-specific 2-thiouridylase MnmA-like central" evidence="11">
    <location>
        <begin position="204"/>
        <end position="269"/>
    </location>
</feature>
<feature type="region of interest" description="Interaction with tRNA" evidence="9">
    <location>
        <begin position="145"/>
        <end position="147"/>
    </location>
</feature>
<keyword evidence="2 9" id="KW-0808">Transferase</keyword>
<evidence type="ECO:0000256" key="5">
    <source>
        <dbReference type="ARBA" id="ARBA00022840"/>
    </source>
</evidence>
<feature type="active site" description="Cysteine persulfide intermediate" evidence="9">
    <location>
        <position position="195"/>
    </location>
</feature>
<feature type="binding site" evidence="9">
    <location>
        <position position="123"/>
    </location>
    <ligand>
        <name>ATP</name>
        <dbReference type="ChEBI" id="CHEBI:30616"/>
    </ligand>
</feature>
<keyword evidence="1 9" id="KW-0820">tRNA-binding</keyword>
<comment type="caution">
    <text evidence="12">The sequence shown here is derived from an EMBL/GenBank/DDBJ whole genome shotgun (WGS) entry which is preliminary data.</text>
</comment>
<keyword evidence="6 9" id="KW-0694">RNA-binding</keyword>
<proteinExistence type="inferred from homology"/>
<dbReference type="Gene3D" id="2.30.30.280">
    <property type="entry name" value="Adenine nucleotide alpha hydrolases-like domains"/>
    <property type="match status" value="1"/>
</dbReference>
<dbReference type="HAMAP" id="MF_00144">
    <property type="entry name" value="tRNA_thiouridyl_MnmA"/>
    <property type="match status" value="1"/>
</dbReference>
<name>A0ABW0SJ88_9GAMM</name>
<evidence type="ECO:0000256" key="8">
    <source>
        <dbReference type="ARBA" id="ARBA00051542"/>
    </source>
</evidence>
<evidence type="ECO:0000259" key="10">
    <source>
        <dbReference type="Pfam" id="PF20258"/>
    </source>
</evidence>
<comment type="catalytic activity">
    <reaction evidence="8 9">
        <text>S-sulfanyl-L-cysteinyl-[protein] + uridine(34) in tRNA + AH2 + ATP = 2-thiouridine(34) in tRNA + L-cysteinyl-[protein] + A + AMP + diphosphate + H(+)</text>
        <dbReference type="Rhea" id="RHEA:47032"/>
        <dbReference type="Rhea" id="RHEA-COMP:10131"/>
        <dbReference type="Rhea" id="RHEA-COMP:11726"/>
        <dbReference type="Rhea" id="RHEA-COMP:11727"/>
        <dbReference type="Rhea" id="RHEA-COMP:11728"/>
        <dbReference type="ChEBI" id="CHEBI:13193"/>
        <dbReference type="ChEBI" id="CHEBI:15378"/>
        <dbReference type="ChEBI" id="CHEBI:17499"/>
        <dbReference type="ChEBI" id="CHEBI:29950"/>
        <dbReference type="ChEBI" id="CHEBI:30616"/>
        <dbReference type="ChEBI" id="CHEBI:33019"/>
        <dbReference type="ChEBI" id="CHEBI:61963"/>
        <dbReference type="ChEBI" id="CHEBI:65315"/>
        <dbReference type="ChEBI" id="CHEBI:87170"/>
        <dbReference type="ChEBI" id="CHEBI:456215"/>
        <dbReference type="EC" id="2.8.1.13"/>
    </reaction>
</comment>
<keyword evidence="9" id="KW-0963">Cytoplasm</keyword>
<keyword evidence="7" id="KW-1015">Disulfide bond</keyword>
<comment type="function">
    <text evidence="9">Catalyzes the 2-thiolation of uridine at the wobble position (U34) of tRNA, leading to the formation of s(2)U34.</text>
</comment>
<keyword evidence="3 9" id="KW-0819">tRNA processing</keyword>
<evidence type="ECO:0000256" key="7">
    <source>
        <dbReference type="ARBA" id="ARBA00023157"/>
    </source>
</evidence>
<comment type="caution">
    <text evidence="9">Lacks conserved residue(s) required for the propagation of feature annotation.</text>
</comment>
<dbReference type="InterPro" id="IPR004506">
    <property type="entry name" value="MnmA-like"/>
</dbReference>
<reference evidence="13" key="1">
    <citation type="journal article" date="2019" name="Int. J. Syst. Evol. Microbiol.">
        <title>The Global Catalogue of Microorganisms (GCM) 10K type strain sequencing project: providing services to taxonomists for standard genome sequencing and annotation.</title>
        <authorList>
            <consortium name="The Broad Institute Genomics Platform"/>
            <consortium name="The Broad Institute Genome Sequencing Center for Infectious Disease"/>
            <person name="Wu L."/>
            <person name="Ma J."/>
        </authorList>
    </citation>
    <scope>NUCLEOTIDE SEQUENCE [LARGE SCALE GENOMIC DNA]</scope>
    <source>
        <strain evidence="13">KACC 11407</strain>
    </source>
</reference>
<evidence type="ECO:0000256" key="9">
    <source>
        <dbReference type="HAMAP-Rule" id="MF_00144"/>
    </source>
</evidence>
<keyword evidence="13" id="KW-1185">Reference proteome</keyword>
<feature type="binding site" evidence="9">
    <location>
        <position position="35"/>
    </location>
    <ligand>
        <name>ATP</name>
        <dbReference type="ChEBI" id="CHEBI:30616"/>
    </ligand>
</feature>
<evidence type="ECO:0000313" key="13">
    <source>
        <dbReference type="Proteomes" id="UP001596036"/>
    </source>
</evidence>
<feature type="region of interest" description="Interaction with target base in tRNA" evidence="9">
    <location>
        <begin position="94"/>
        <end position="96"/>
    </location>
</feature>
<feature type="site" description="Interaction with tRNA" evidence="9">
    <location>
        <position position="124"/>
    </location>
</feature>
<sequence length="372" mass="40919">MSTARTIVGMSGGVDSSVAALRLRDAGEPIAGLFMQNWADDGSGDCRAEDDRRDAVAVCGRLGIPIHFRDFSREYWDGVFAHFLAEYAAGRTPNPDVLCNREIKFKHFLDAAHELGAEFIATGHYARVVVDGGEAKLLKAADRSKDQSYFLHQLGQEQLSATKFPLGDLRKTEVREIAREAGLSTHAKKDSTGICFIGERDFREFLARYLPARTGEMRTPDGRVLGEHPGVFYFTLGQREGLNIGGVRGFEPAPWYVVGKDVARNVLYVDQGADSAYLHSRTLWSETVHWIAGAPPAARFTCMAQTRYRQPDQACEIVVRPDGTLEVRFAEPQRAVTPGQSVVLYDGDVCLGGAVISATDAALEQRLREHAA</sequence>